<feature type="transmembrane region" description="Helical" evidence="5">
    <location>
        <begin position="396"/>
        <end position="418"/>
    </location>
</feature>
<evidence type="ECO:0000256" key="5">
    <source>
        <dbReference type="SAM" id="Phobius"/>
    </source>
</evidence>
<dbReference type="PANTHER" id="PTHR23508:SF10">
    <property type="entry name" value="CARBOXYLIC ACID TRANSPORTER PROTEIN HOMOLOG"/>
    <property type="match status" value="1"/>
</dbReference>
<name>A0A2A4F8N4_9BURK</name>
<evidence type="ECO:0000313" key="7">
    <source>
        <dbReference type="EMBL" id="PCE28756.1"/>
    </source>
</evidence>
<feature type="transmembrane region" description="Helical" evidence="5">
    <location>
        <begin position="331"/>
        <end position="350"/>
    </location>
</feature>
<dbReference type="GO" id="GO:0046943">
    <property type="term" value="F:carboxylic acid transmembrane transporter activity"/>
    <property type="evidence" value="ECO:0007669"/>
    <property type="project" value="TreeGrafter"/>
</dbReference>
<feature type="transmembrane region" description="Helical" evidence="5">
    <location>
        <begin position="189"/>
        <end position="210"/>
    </location>
</feature>
<feature type="transmembrane region" description="Helical" evidence="5">
    <location>
        <begin position="127"/>
        <end position="148"/>
    </location>
</feature>
<dbReference type="Pfam" id="PF07690">
    <property type="entry name" value="MFS_1"/>
    <property type="match status" value="2"/>
</dbReference>
<keyword evidence="2 5" id="KW-0812">Transmembrane</keyword>
<comment type="subcellular location">
    <subcellularLocation>
        <location evidence="1">Membrane</location>
        <topology evidence="1">Multi-pass membrane protein</topology>
    </subcellularLocation>
</comment>
<dbReference type="PROSITE" id="PS00216">
    <property type="entry name" value="SUGAR_TRANSPORT_1"/>
    <property type="match status" value="1"/>
</dbReference>
<feature type="transmembrane region" description="Helical" evidence="5">
    <location>
        <begin position="356"/>
        <end position="375"/>
    </location>
</feature>
<dbReference type="PROSITE" id="PS50850">
    <property type="entry name" value="MFS"/>
    <property type="match status" value="1"/>
</dbReference>
<feature type="transmembrane region" description="Helical" evidence="5">
    <location>
        <begin position="70"/>
        <end position="90"/>
    </location>
</feature>
<dbReference type="EMBL" id="MTZV01000001">
    <property type="protein sequence ID" value="PCE28756.1"/>
    <property type="molecule type" value="Genomic_DNA"/>
</dbReference>
<gene>
    <name evidence="7" type="ORF">BWP39_00770</name>
</gene>
<feature type="transmembrane region" description="Helical" evidence="5">
    <location>
        <begin position="269"/>
        <end position="291"/>
    </location>
</feature>
<dbReference type="SUPFAM" id="SSF103473">
    <property type="entry name" value="MFS general substrate transporter"/>
    <property type="match status" value="1"/>
</dbReference>
<dbReference type="Gene3D" id="1.20.1250.20">
    <property type="entry name" value="MFS general substrate transporter like domains"/>
    <property type="match status" value="1"/>
</dbReference>
<dbReference type="PANTHER" id="PTHR23508">
    <property type="entry name" value="CARBOXYLIC ACID TRANSPORTER PROTEIN HOMOLOG"/>
    <property type="match status" value="1"/>
</dbReference>
<evidence type="ECO:0000259" key="6">
    <source>
        <dbReference type="PROSITE" id="PS50850"/>
    </source>
</evidence>
<comment type="caution">
    <text evidence="7">The sequence shown here is derived from an EMBL/GenBank/DDBJ whole genome shotgun (WGS) entry which is preliminary data.</text>
</comment>
<keyword evidence="3 5" id="KW-1133">Transmembrane helix</keyword>
<dbReference type="CDD" id="cd17365">
    <property type="entry name" value="MFS_PcaK_like"/>
    <property type="match status" value="1"/>
</dbReference>
<dbReference type="PROSITE" id="PS00217">
    <property type="entry name" value="SUGAR_TRANSPORT_2"/>
    <property type="match status" value="1"/>
</dbReference>
<evidence type="ECO:0000256" key="1">
    <source>
        <dbReference type="ARBA" id="ARBA00004141"/>
    </source>
</evidence>
<sequence length="467" mass="48642">MKTHERGEPMSAAPTAAIDIAAIVDARPVGRFQVWLMMLVGLSVVMEGFDVQAMGFVAPSIIHAWGVSRAAMGPVFGASLVGMLLGSLALGPLADRVGRRPVLIGSTAFLAVCMLATAFTTTLPQLLTLRLITGLGLGGIMGNAIALVSEYSPARKRATLMMWVSCGFTGGAVLGGVISAALIPVAGWQAVFLLGGSIPLVIAAAMVAYLPESMQFLVLRQRGLERVGGWLRKIAPDLACPPGTRYLVHERATDSMPVRALFEAGRARVTLLLWAVNFMNLLNLFFLANWLPTIAADAGYDVAHAALIGTILQVGGVVGTIVMGPLIDRWGFFRVLTPCYLIAGIAIAAIGQTAQMSLALMLVCVAISGFGIVGGQPANNTLSASIYPTSLRATGVGWSLGVGRAGSIVGPIVAGTLMQLHWSSAHLFLAAAVPALASCAVLIVLARDRLFATGHNAVSAQEAEPVQ</sequence>
<proteinExistence type="predicted"/>
<dbReference type="GO" id="GO:0005886">
    <property type="term" value="C:plasma membrane"/>
    <property type="evidence" value="ECO:0007669"/>
    <property type="project" value="TreeGrafter"/>
</dbReference>
<feature type="transmembrane region" description="Helical" evidence="5">
    <location>
        <begin position="34"/>
        <end position="58"/>
    </location>
</feature>
<dbReference type="AlphaFoldDB" id="A0A2A4F8N4"/>
<keyword evidence="4 5" id="KW-0472">Membrane</keyword>
<feature type="transmembrane region" description="Helical" evidence="5">
    <location>
        <begin position="160"/>
        <end position="183"/>
    </location>
</feature>
<feature type="transmembrane region" description="Helical" evidence="5">
    <location>
        <begin position="102"/>
        <end position="121"/>
    </location>
</feature>
<feature type="domain" description="Major facilitator superfamily (MFS) profile" evidence="6">
    <location>
        <begin position="36"/>
        <end position="450"/>
    </location>
</feature>
<dbReference type="InterPro" id="IPR005829">
    <property type="entry name" value="Sugar_transporter_CS"/>
</dbReference>
<feature type="transmembrane region" description="Helical" evidence="5">
    <location>
        <begin position="303"/>
        <end position="324"/>
    </location>
</feature>
<evidence type="ECO:0000256" key="2">
    <source>
        <dbReference type="ARBA" id="ARBA00022692"/>
    </source>
</evidence>
<dbReference type="InterPro" id="IPR011701">
    <property type="entry name" value="MFS"/>
</dbReference>
<evidence type="ECO:0000313" key="8">
    <source>
        <dbReference type="Proteomes" id="UP000218022"/>
    </source>
</evidence>
<organism evidence="7 8">
    <name type="scientific">Paraburkholderia acidicola</name>
    <dbReference type="NCBI Taxonomy" id="1912599"/>
    <lineage>
        <taxon>Bacteria</taxon>
        <taxon>Pseudomonadati</taxon>
        <taxon>Pseudomonadota</taxon>
        <taxon>Betaproteobacteria</taxon>
        <taxon>Burkholderiales</taxon>
        <taxon>Burkholderiaceae</taxon>
        <taxon>Paraburkholderia</taxon>
    </lineage>
</organism>
<accession>A0A2A4F8N4</accession>
<dbReference type="InterPro" id="IPR036259">
    <property type="entry name" value="MFS_trans_sf"/>
</dbReference>
<dbReference type="InterPro" id="IPR020846">
    <property type="entry name" value="MFS_dom"/>
</dbReference>
<protein>
    <submittedName>
        <fullName evidence="7">4-hydroxybenzoate transporter</fullName>
    </submittedName>
</protein>
<evidence type="ECO:0000256" key="3">
    <source>
        <dbReference type="ARBA" id="ARBA00022989"/>
    </source>
</evidence>
<dbReference type="Proteomes" id="UP000218022">
    <property type="component" value="Unassembled WGS sequence"/>
</dbReference>
<reference evidence="7 8" key="1">
    <citation type="submission" date="2017-01" db="EMBL/GenBank/DDBJ databases">
        <title>Whole-Genome Shotgun Sequencing of Two beta-Proteobacterial Species in Search of the Bulgecin Biosynthetic Cluster.</title>
        <authorList>
            <person name="Horsman M.E."/>
            <person name="Marous D.R."/>
            <person name="Li R."/>
            <person name="Oliver R.A."/>
            <person name="Byun B."/>
            <person name="Emrich S.J."/>
            <person name="Boggess B."/>
            <person name="Townsend C.A."/>
            <person name="Mobashery S."/>
        </authorList>
    </citation>
    <scope>NUCLEOTIDE SEQUENCE [LARGE SCALE GENOMIC DNA]</scope>
    <source>
        <strain evidence="7 8">ATCC 31363</strain>
    </source>
</reference>
<evidence type="ECO:0000256" key="4">
    <source>
        <dbReference type="ARBA" id="ARBA00023136"/>
    </source>
</evidence>
<feature type="transmembrane region" description="Helical" evidence="5">
    <location>
        <begin position="424"/>
        <end position="446"/>
    </location>
</feature>